<evidence type="ECO:0000256" key="5">
    <source>
        <dbReference type="ARBA" id="ARBA00022989"/>
    </source>
</evidence>
<name>A0ABW3XW74_9ACTN</name>
<protein>
    <recommendedName>
        <fullName evidence="10">Regulator of SigK</fullName>
    </recommendedName>
    <alternativeName>
        <fullName evidence="9">Sigma-K anti-sigma factor RskA</fullName>
    </alternativeName>
</protein>
<dbReference type="InterPro" id="IPR041916">
    <property type="entry name" value="Anti_sigma_zinc_sf"/>
</dbReference>
<evidence type="ECO:0000256" key="9">
    <source>
        <dbReference type="ARBA" id="ARBA00029829"/>
    </source>
</evidence>
<feature type="region of interest" description="Disordered" evidence="11">
    <location>
        <begin position="74"/>
        <end position="95"/>
    </location>
</feature>
<organism evidence="15 16">
    <name type="scientific">Streptomyces kaempferi</name>
    <dbReference type="NCBI Taxonomy" id="333725"/>
    <lineage>
        <taxon>Bacteria</taxon>
        <taxon>Bacillati</taxon>
        <taxon>Actinomycetota</taxon>
        <taxon>Actinomycetes</taxon>
        <taxon>Kitasatosporales</taxon>
        <taxon>Streptomycetaceae</taxon>
        <taxon>Streptomyces</taxon>
    </lineage>
</organism>
<evidence type="ECO:0000256" key="4">
    <source>
        <dbReference type="ARBA" id="ARBA00022692"/>
    </source>
</evidence>
<dbReference type="InterPro" id="IPR051474">
    <property type="entry name" value="Anti-sigma-K/W_factor"/>
</dbReference>
<evidence type="ECO:0000256" key="12">
    <source>
        <dbReference type="SAM" id="Phobius"/>
    </source>
</evidence>
<keyword evidence="16" id="KW-1185">Reference proteome</keyword>
<feature type="compositionally biased region" description="Low complexity" evidence="11">
    <location>
        <begin position="81"/>
        <end position="94"/>
    </location>
</feature>
<evidence type="ECO:0000256" key="6">
    <source>
        <dbReference type="ARBA" id="ARBA00023015"/>
    </source>
</evidence>
<dbReference type="Pfam" id="PF10099">
    <property type="entry name" value="RskA_C"/>
    <property type="match status" value="1"/>
</dbReference>
<evidence type="ECO:0000256" key="1">
    <source>
        <dbReference type="ARBA" id="ARBA00004167"/>
    </source>
</evidence>
<evidence type="ECO:0000256" key="8">
    <source>
        <dbReference type="ARBA" id="ARBA00023163"/>
    </source>
</evidence>
<keyword evidence="4 12" id="KW-0812">Transmembrane</keyword>
<reference evidence="16" key="1">
    <citation type="journal article" date="2019" name="Int. J. Syst. Evol. Microbiol.">
        <title>The Global Catalogue of Microorganisms (GCM) 10K type strain sequencing project: providing services to taxonomists for standard genome sequencing and annotation.</title>
        <authorList>
            <consortium name="The Broad Institute Genomics Platform"/>
            <consortium name="The Broad Institute Genome Sequencing Center for Infectious Disease"/>
            <person name="Wu L."/>
            <person name="Ma J."/>
        </authorList>
    </citation>
    <scope>NUCLEOTIDE SEQUENCE [LARGE SCALE GENOMIC DNA]</scope>
    <source>
        <strain evidence="16">CGMCC 4.7020</strain>
    </source>
</reference>
<evidence type="ECO:0000259" key="13">
    <source>
        <dbReference type="Pfam" id="PF10099"/>
    </source>
</evidence>
<evidence type="ECO:0000256" key="10">
    <source>
        <dbReference type="ARBA" id="ARBA00030803"/>
    </source>
</evidence>
<evidence type="ECO:0000313" key="15">
    <source>
        <dbReference type="EMBL" id="MFD1313821.1"/>
    </source>
</evidence>
<dbReference type="RefSeq" id="WP_329525455.1">
    <property type="nucleotide sequence ID" value="NZ_JBHTMM010000282.1"/>
</dbReference>
<dbReference type="PANTHER" id="PTHR37461">
    <property type="entry name" value="ANTI-SIGMA-K FACTOR RSKA"/>
    <property type="match status" value="1"/>
</dbReference>
<dbReference type="InterPro" id="IPR027383">
    <property type="entry name" value="Znf_put"/>
</dbReference>
<evidence type="ECO:0000256" key="3">
    <source>
        <dbReference type="ARBA" id="ARBA00022475"/>
    </source>
</evidence>
<comment type="subcellular location">
    <subcellularLocation>
        <location evidence="2">Cell membrane</location>
    </subcellularLocation>
    <subcellularLocation>
        <location evidence="1">Membrane</location>
        <topology evidence="1">Single-pass membrane protein</topology>
    </subcellularLocation>
</comment>
<dbReference type="Gene3D" id="1.10.10.1320">
    <property type="entry name" value="Anti-sigma factor, zinc-finger domain"/>
    <property type="match status" value="1"/>
</dbReference>
<feature type="transmembrane region" description="Helical" evidence="12">
    <location>
        <begin position="114"/>
        <end position="132"/>
    </location>
</feature>
<dbReference type="Pfam" id="PF13490">
    <property type="entry name" value="zf-HC2"/>
    <property type="match status" value="1"/>
</dbReference>
<evidence type="ECO:0000313" key="16">
    <source>
        <dbReference type="Proteomes" id="UP001597058"/>
    </source>
</evidence>
<feature type="domain" description="Anti-sigma K factor RskA C-terminal" evidence="13">
    <location>
        <begin position="117"/>
        <end position="257"/>
    </location>
</feature>
<keyword evidence="6" id="KW-0805">Transcription regulation</keyword>
<accession>A0ABW3XW74</accession>
<dbReference type="EMBL" id="JBHTMM010000282">
    <property type="protein sequence ID" value="MFD1313821.1"/>
    <property type="molecule type" value="Genomic_DNA"/>
</dbReference>
<dbReference type="Proteomes" id="UP001597058">
    <property type="component" value="Unassembled WGS sequence"/>
</dbReference>
<evidence type="ECO:0000259" key="14">
    <source>
        <dbReference type="Pfam" id="PF13490"/>
    </source>
</evidence>
<comment type="caution">
    <text evidence="15">The sequence shown here is derived from an EMBL/GenBank/DDBJ whole genome shotgun (WGS) entry which is preliminary data.</text>
</comment>
<evidence type="ECO:0000256" key="7">
    <source>
        <dbReference type="ARBA" id="ARBA00023136"/>
    </source>
</evidence>
<evidence type="ECO:0000256" key="11">
    <source>
        <dbReference type="SAM" id="MobiDB-lite"/>
    </source>
</evidence>
<evidence type="ECO:0000256" key="2">
    <source>
        <dbReference type="ARBA" id="ARBA00004236"/>
    </source>
</evidence>
<keyword evidence="5 12" id="KW-1133">Transmembrane helix</keyword>
<dbReference type="PANTHER" id="PTHR37461:SF1">
    <property type="entry name" value="ANTI-SIGMA-K FACTOR RSKA"/>
    <property type="match status" value="1"/>
</dbReference>
<sequence length="265" mass="27799">MTTSDLHTLTGAYALHALDEDERGRFERHAADCEACAQEVRELTATAARLGLAETAVAAPELKTRVMRHISTVRQEAPRTAPAKPSTPVTVAAPAAPPEPALRRLRRARGLSRWALAACVAAAAAFGGTAVWQHDRAREAQHQARDAERRTADLTAVLAAPDAKSRTARLAGGAGGTVVVSAGRDKAVFISSRMPKPPSGKVYQLWFDDAGTMRSAGLMDPHRTSEAVLLDGNPAKASGVGITVEPAGGSARPTSAPLALLHFPT</sequence>
<keyword evidence="8" id="KW-0804">Transcription</keyword>
<keyword evidence="3" id="KW-1003">Cell membrane</keyword>
<dbReference type="InterPro" id="IPR018764">
    <property type="entry name" value="RskA_C"/>
</dbReference>
<keyword evidence="7 12" id="KW-0472">Membrane</keyword>
<proteinExistence type="predicted"/>
<gene>
    <name evidence="15" type="ORF">ACFQ5X_50255</name>
</gene>
<feature type="domain" description="Putative zinc-finger" evidence="14">
    <location>
        <begin position="8"/>
        <end position="37"/>
    </location>
</feature>